<proteinExistence type="predicted"/>
<dbReference type="Proteomes" id="UP001595748">
    <property type="component" value="Unassembled WGS sequence"/>
</dbReference>
<gene>
    <name evidence="1" type="ORF">ACFOPQ_03760</name>
</gene>
<name>A0ABV8A3P8_9DEIO</name>
<organism evidence="1 2">
    <name type="scientific">Deinococcus antarcticus</name>
    <dbReference type="NCBI Taxonomy" id="1298767"/>
    <lineage>
        <taxon>Bacteria</taxon>
        <taxon>Thermotogati</taxon>
        <taxon>Deinococcota</taxon>
        <taxon>Deinococci</taxon>
        <taxon>Deinococcales</taxon>
        <taxon>Deinococcaceae</taxon>
        <taxon>Deinococcus</taxon>
    </lineage>
</organism>
<dbReference type="EMBL" id="JBHRZF010000032">
    <property type="protein sequence ID" value="MFC3859880.1"/>
    <property type="molecule type" value="Genomic_DNA"/>
</dbReference>
<comment type="caution">
    <text evidence="1">The sequence shown here is derived from an EMBL/GenBank/DDBJ whole genome shotgun (WGS) entry which is preliminary data.</text>
</comment>
<reference evidence="2" key="1">
    <citation type="journal article" date="2019" name="Int. J. Syst. Evol. Microbiol.">
        <title>The Global Catalogue of Microorganisms (GCM) 10K type strain sequencing project: providing services to taxonomists for standard genome sequencing and annotation.</title>
        <authorList>
            <consortium name="The Broad Institute Genomics Platform"/>
            <consortium name="The Broad Institute Genome Sequencing Center for Infectious Disease"/>
            <person name="Wu L."/>
            <person name="Ma J."/>
        </authorList>
    </citation>
    <scope>NUCLEOTIDE SEQUENCE [LARGE SCALE GENOMIC DNA]</scope>
    <source>
        <strain evidence="2">CCTCC AB 2013263</strain>
    </source>
</reference>
<sequence>MSDHTLAASMTPAANPWDALRSFELTRDTDSTSKAPHKVSDQVKIVAMSA</sequence>
<keyword evidence="2" id="KW-1185">Reference proteome</keyword>
<protein>
    <submittedName>
        <fullName evidence="1">Uncharacterized protein</fullName>
    </submittedName>
</protein>
<evidence type="ECO:0000313" key="1">
    <source>
        <dbReference type="EMBL" id="MFC3859880.1"/>
    </source>
</evidence>
<dbReference type="RefSeq" id="WP_380076042.1">
    <property type="nucleotide sequence ID" value="NZ_JBHRZF010000032.1"/>
</dbReference>
<evidence type="ECO:0000313" key="2">
    <source>
        <dbReference type="Proteomes" id="UP001595748"/>
    </source>
</evidence>
<accession>A0ABV8A3P8</accession>